<protein>
    <submittedName>
        <fullName evidence="1">Uncharacterized protein</fullName>
    </submittedName>
</protein>
<dbReference type="AlphaFoldDB" id="A0AAD1XP12"/>
<comment type="caution">
    <text evidence="1">The sequence shown here is derived from an EMBL/GenBank/DDBJ whole genome shotgun (WGS) entry which is preliminary data.</text>
</comment>
<keyword evidence="2" id="KW-1185">Reference proteome</keyword>
<dbReference type="Proteomes" id="UP001295684">
    <property type="component" value="Unassembled WGS sequence"/>
</dbReference>
<proteinExistence type="predicted"/>
<accession>A0AAD1XP12</accession>
<organism evidence="1 2">
    <name type="scientific">Euplotes crassus</name>
    <dbReference type="NCBI Taxonomy" id="5936"/>
    <lineage>
        <taxon>Eukaryota</taxon>
        <taxon>Sar</taxon>
        <taxon>Alveolata</taxon>
        <taxon>Ciliophora</taxon>
        <taxon>Intramacronucleata</taxon>
        <taxon>Spirotrichea</taxon>
        <taxon>Hypotrichia</taxon>
        <taxon>Euplotida</taxon>
        <taxon>Euplotidae</taxon>
        <taxon>Moneuplotes</taxon>
    </lineage>
</organism>
<sequence length="116" mass="13477">MHVVNIVNYQPNLFCQLCSRSPRNFELGSIMPQFKLQLYLVRVSLNCCHYGFEVSEFALSFSSRWCGGLTCAHLYQLHYINKSLIRELCVHCWVIGMLKFIKVNIPLSCFIKRIGV</sequence>
<gene>
    <name evidence="1" type="ORF">ECRASSUSDP1_LOCUS17587</name>
</gene>
<dbReference type="EMBL" id="CAMPGE010017759">
    <property type="protein sequence ID" value="CAI2376218.1"/>
    <property type="molecule type" value="Genomic_DNA"/>
</dbReference>
<reference evidence="1" key="1">
    <citation type="submission" date="2023-07" db="EMBL/GenBank/DDBJ databases">
        <authorList>
            <consortium name="AG Swart"/>
            <person name="Singh M."/>
            <person name="Singh A."/>
            <person name="Seah K."/>
            <person name="Emmerich C."/>
        </authorList>
    </citation>
    <scope>NUCLEOTIDE SEQUENCE</scope>
    <source>
        <strain evidence="1">DP1</strain>
    </source>
</reference>
<evidence type="ECO:0000313" key="2">
    <source>
        <dbReference type="Proteomes" id="UP001295684"/>
    </source>
</evidence>
<name>A0AAD1XP12_EUPCR</name>
<evidence type="ECO:0000313" key="1">
    <source>
        <dbReference type="EMBL" id="CAI2376218.1"/>
    </source>
</evidence>